<name>A0A090JTK7_METFO</name>
<dbReference type="PATRIC" id="fig|2162.9.peg.421"/>
<reference evidence="1" key="1">
    <citation type="submission" date="2014-08" db="EMBL/GenBank/DDBJ databases">
        <authorList>
            <person name="Wibberg D."/>
        </authorList>
    </citation>
    <scope>NUCLEOTIDE SEQUENCE</scope>
</reference>
<dbReference type="RefSeq" id="WP_048072067.1">
    <property type="nucleotide sequence ID" value="NZ_CALCVY010000076.1"/>
</dbReference>
<dbReference type="AlphaFoldDB" id="A0A090JTK7"/>
<evidence type="ECO:0000313" key="1">
    <source>
        <dbReference type="EMBL" id="CEA12766.1"/>
    </source>
</evidence>
<organism evidence="1">
    <name type="scientific">Methanobacterium formicicum</name>
    <dbReference type="NCBI Taxonomy" id="2162"/>
    <lineage>
        <taxon>Archaea</taxon>
        <taxon>Methanobacteriati</taxon>
        <taxon>Methanobacteriota</taxon>
        <taxon>Methanomada group</taxon>
        <taxon>Methanobacteria</taxon>
        <taxon>Methanobacteriales</taxon>
        <taxon>Methanobacteriaceae</taxon>
        <taxon>Methanobacterium</taxon>
    </lineage>
</organism>
<sequence length="363" mass="40091">MGVIAPNLAYHYWSLGIKPAGKTAPEQPLIMIPGTEFEPEKEIEHEEDKGHTGGSSLTMGMYRKKAASSPGYEDKARYQQGWEDYWYLLFGHVTGPDPAIAGATKAKKYVFAVDVVNPSDPPLCTLYNGYAKTANDAYVYDNCMLNELEVKFKNDEPMSIAPKFVSDYPQFKQPNPARVVPTKKVKIEAGQTVLYYAPVGVTLTEANKAQYAFPCVIEGNVKVNNNAESEPCGGDDFGTETKNMGIRESEGGFTIPWTEQTKWIQTEYESGTTDGTKVSSEPLRKQILIESIGPQIETVTSTDIFHKTAILIPDVTITKCDSPQSGDERKSIETEFKINDESLASFMTVEIISELANLHIGTI</sequence>
<dbReference type="KEGG" id="mfi:DSM1535_0403"/>
<dbReference type="EMBL" id="LN515531">
    <property type="protein sequence ID" value="CEA12766.1"/>
    <property type="molecule type" value="Genomic_DNA"/>
</dbReference>
<gene>
    <name evidence="1" type="ORF">DSM1535_0403</name>
</gene>
<proteinExistence type="predicted"/>
<protein>
    <submittedName>
        <fullName evidence="1">Uncharacterized protein</fullName>
    </submittedName>
</protein>
<accession>A0A090JTK7</accession>